<feature type="compositionally biased region" description="Basic and acidic residues" evidence="7">
    <location>
        <begin position="123"/>
        <end position="139"/>
    </location>
</feature>
<evidence type="ECO:0000256" key="7">
    <source>
        <dbReference type="SAM" id="MobiDB-lite"/>
    </source>
</evidence>
<feature type="transmembrane region" description="Helical" evidence="8">
    <location>
        <begin position="25"/>
        <end position="51"/>
    </location>
</feature>
<dbReference type="Pfam" id="PF01529">
    <property type="entry name" value="DHHC"/>
    <property type="match status" value="1"/>
</dbReference>
<evidence type="ECO:0000256" key="2">
    <source>
        <dbReference type="ARBA" id="ARBA00022679"/>
    </source>
</evidence>
<feature type="compositionally biased region" description="Basic and acidic residues" evidence="7">
    <location>
        <begin position="667"/>
        <end position="677"/>
    </location>
</feature>
<evidence type="ECO:0000256" key="5">
    <source>
        <dbReference type="ARBA" id="ARBA00023136"/>
    </source>
</evidence>
<evidence type="ECO:0000256" key="6">
    <source>
        <dbReference type="ARBA" id="ARBA00023315"/>
    </source>
</evidence>
<keyword evidence="5 8" id="KW-0472">Membrane</keyword>
<feature type="region of interest" description="Disordered" evidence="7">
    <location>
        <begin position="285"/>
        <end position="316"/>
    </location>
</feature>
<dbReference type="PROSITE" id="PS50216">
    <property type="entry name" value="DHHC"/>
    <property type="match status" value="1"/>
</dbReference>
<accession>A0A086M3D2</accession>
<evidence type="ECO:0000313" key="11">
    <source>
        <dbReference type="Proteomes" id="UP000028834"/>
    </source>
</evidence>
<keyword evidence="2" id="KW-0808">Transferase</keyword>
<reference evidence="10 11" key="1">
    <citation type="submission" date="2014-05" db="EMBL/GenBank/DDBJ databases">
        <authorList>
            <person name="Sibley D."/>
            <person name="Venepally P."/>
            <person name="Karamycheva S."/>
            <person name="Hadjithomas M."/>
            <person name="Khan A."/>
            <person name="Brunk B."/>
            <person name="Roos D."/>
            <person name="Caler E."/>
            <person name="Lorenzi H."/>
        </authorList>
    </citation>
    <scope>NUCLEOTIDE SEQUENCE [LARGE SCALE GENOMIC DNA]</scope>
    <source>
        <strain evidence="10 11">RUB</strain>
    </source>
</reference>
<evidence type="ECO:0000313" key="10">
    <source>
        <dbReference type="EMBL" id="KFG63400.1"/>
    </source>
</evidence>
<feature type="compositionally biased region" description="Acidic residues" evidence="7">
    <location>
        <begin position="285"/>
        <end position="295"/>
    </location>
</feature>
<dbReference type="PANTHER" id="PTHR12246">
    <property type="entry name" value="PALMITOYLTRANSFERASE ZDHHC16"/>
    <property type="match status" value="1"/>
</dbReference>
<feature type="compositionally biased region" description="Basic and acidic residues" evidence="7">
    <location>
        <begin position="606"/>
        <end position="621"/>
    </location>
</feature>
<feature type="compositionally biased region" description="Low complexity" evidence="7">
    <location>
        <begin position="894"/>
        <end position="909"/>
    </location>
</feature>
<feature type="compositionally biased region" description="Polar residues" evidence="7">
    <location>
        <begin position="111"/>
        <end position="122"/>
    </location>
</feature>
<dbReference type="AlphaFoldDB" id="A0A086M3D2"/>
<comment type="subcellular location">
    <subcellularLocation>
        <location evidence="1">Membrane</location>
        <topology evidence="1">Multi-pass membrane protein</topology>
    </subcellularLocation>
</comment>
<keyword evidence="3 8" id="KW-0812">Transmembrane</keyword>
<feature type="region of interest" description="Disordered" evidence="7">
    <location>
        <begin position="499"/>
        <end position="698"/>
    </location>
</feature>
<feature type="compositionally biased region" description="Basic and acidic residues" evidence="7">
    <location>
        <begin position="563"/>
        <end position="573"/>
    </location>
</feature>
<feature type="transmembrane region" description="Helical" evidence="8">
    <location>
        <begin position="58"/>
        <end position="76"/>
    </location>
</feature>
<evidence type="ECO:0000256" key="3">
    <source>
        <dbReference type="ARBA" id="ARBA00022692"/>
    </source>
</evidence>
<keyword evidence="4 8" id="KW-1133">Transmembrane helix</keyword>
<feature type="compositionally biased region" description="Basic and acidic residues" evidence="7">
    <location>
        <begin position="916"/>
        <end position="935"/>
    </location>
</feature>
<dbReference type="InterPro" id="IPR039859">
    <property type="entry name" value="PFA4/ZDH16/20/ERF2-like"/>
</dbReference>
<comment type="caution">
    <text evidence="10">The sequence shown here is derived from an EMBL/GenBank/DDBJ whole genome shotgun (WGS) entry which is preliminary data.</text>
</comment>
<feature type="transmembrane region" description="Helical" evidence="8">
    <location>
        <begin position="449"/>
        <end position="470"/>
    </location>
</feature>
<feature type="compositionally biased region" description="Basic and acidic residues" evidence="7">
    <location>
        <begin position="634"/>
        <end position="657"/>
    </location>
</feature>
<dbReference type="Proteomes" id="UP000028834">
    <property type="component" value="Unassembled WGS sequence"/>
</dbReference>
<dbReference type="GO" id="GO:0016409">
    <property type="term" value="F:palmitoyltransferase activity"/>
    <property type="evidence" value="ECO:0007669"/>
    <property type="project" value="InterPro"/>
</dbReference>
<name>A0A086M3D2_TOXGO</name>
<feature type="compositionally biased region" description="Low complexity" evidence="7">
    <location>
        <begin position="937"/>
        <end position="951"/>
    </location>
</feature>
<sequence length="951" mass="104837">MELSFQPHPQGTPVVGGTVWFNRDVGGIVCACIAQAIIFFSCYTVCTCIFFRWTTLGLSRYGLALLLQLVSVLASLCHLKCLFSDPGAVPFLPLPPALSAPPAPSVLSRSTGRSTSQETQEPTWRRSCSEAESPFSREDDWPDADNEANGMLLRHSSSRDGAAAPARSSAFGAVQTETVISVSPETAVGSAGTRGRSGDLRGDSTREGEAKREELGEREACDFAATDTELKSERERDRYTRLKLDRTSVESSARGVSESSSCCRGCFRPGRRARRRELTQRSETFFDDEAPCDEESDRRNNGGLHARHREGEPRSETVLKALGDVEEEGEKRAKEKKEKWILRARRQVHLLLLAGLPGSLRLLAGALVAFLVAVKKAFLFFATSPAFAFEMPSAEESLERGLHPPSCRKCCSLKPARAHHCSVCQRCILKMDHHCPWVNNCVGQTNQKFFLLFLVYVNAMCTLCMGALLVRTVSFLQEQPPPLPPGLYSKTLGAGFAGPKDSWLSKGEEKEERAPAFAEPGRQAEQTEKVSSVSTLQLADPEESEGGEREKEETEAKRKRRSRGDESEPDLRSSPDAIQSRRRGGGRHQGSGDEGEQREEEEQERGEEQARQEGEQAKAEEGEQERDENGATLPEERGGLGAAEGERREDGKEEKKKSVIPFSASRDAGEEAAHEESPPAPSESSEERSRGESEPPVTRVYHGRRNFLALPSLTRGLDVLLEHAAAEEAGIGGSFFRREEAERDLRGDSREAVASFFSQRRNRGTADQTSFRIVREPLSLPCNLEPLEAVACMFVFMFAFVFGLFTLIMFFDQLSAIRANTTGIEILKRETQETRPLSSSLVDVCGAAPSWRWFLPVNRFFLALPDESAHPPLQLYSLRRSLRQAVSPLSPAQEEAVEAAAASMESSTEPVASFREPAKEGEEEGEKQQRERRVQDAAVPAVASAPLSPLP</sequence>
<feature type="region of interest" description="Disordered" evidence="7">
    <location>
        <begin position="103"/>
        <end position="148"/>
    </location>
</feature>
<feature type="region of interest" description="Disordered" evidence="7">
    <location>
        <begin position="183"/>
        <end position="216"/>
    </location>
</feature>
<dbReference type="EMBL" id="AFYV02000969">
    <property type="protein sequence ID" value="KFG63400.1"/>
    <property type="molecule type" value="Genomic_DNA"/>
</dbReference>
<evidence type="ECO:0000256" key="4">
    <source>
        <dbReference type="ARBA" id="ARBA00022989"/>
    </source>
</evidence>
<evidence type="ECO:0000259" key="9">
    <source>
        <dbReference type="Pfam" id="PF01529"/>
    </source>
</evidence>
<gene>
    <name evidence="10" type="ORF">TGRUB_284170</name>
</gene>
<feature type="transmembrane region" description="Helical" evidence="8">
    <location>
        <begin position="787"/>
        <end position="811"/>
    </location>
</feature>
<evidence type="ECO:0000256" key="8">
    <source>
        <dbReference type="SAM" id="Phobius"/>
    </source>
</evidence>
<feature type="region of interest" description="Disordered" evidence="7">
    <location>
        <begin position="894"/>
        <end position="951"/>
    </location>
</feature>
<dbReference type="OrthoDB" id="331948at2759"/>
<feature type="domain" description="Palmitoyltransferase DHHC" evidence="9">
    <location>
        <begin position="407"/>
        <end position="476"/>
    </location>
</feature>
<dbReference type="VEuPathDB" id="ToxoDB:TGRUB_284170"/>
<proteinExistence type="predicted"/>
<evidence type="ECO:0000256" key="1">
    <source>
        <dbReference type="ARBA" id="ARBA00004141"/>
    </source>
</evidence>
<feature type="compositionally biased region" description="Basic and acidic residues" evidence="7">
    <location>
        <begin position="196"/>
        <end position="216"/>
    </location>
</feature>
<dbReference type="InterPro" id="IPR001594">
    <property type="entry name" value="Palmitoyltrfase_DHHC"/>
</dbReference>
<protein>
    <submittedName>
        <fullName evidence="10">DHHC zinc finger domain-containing protein</fullName>
    </submittedName>
</protein>
<dbReference type="GO" id="GO:0016020">
    <property type="term" value="C:membrane"/>
    <property type="evidence" value="ECO:0007669"/>
    <property type="project" value="UniProtKB-SubCell"/>
</dbReference>
<organism evidence="10 11">
    <name type="scientific">Toxoplasma gondii RUB</name>
    <dbReference type="NCBI Taxonomy" id="935652"/>
    <lineage>
        <taxon>Eukaryota</taxon>
        <taxon>Sar</taxon>
        <taxon>Alveolata</taxon>
        <taxon>Apicomplexa</taxon>
        <taxon>Conoidasida</taxon>
        <taxon>Coccidia</taxon>
        <taxon>Eucoccidiorida</taxon>
        <taxon>Eimeriorina</taxon>
        <taxon>Sarcocystidae</taxon>
        <taxon>Toxoplasma</taxon>
    </lineage>
</organism>
<feature type="compositionally biased region" description="Acidic residues" evidence="7">
    <location>
        <begin position="593"/>
        <end position="605"/>
    </location>
</feature>
<feature type="transmembrane region" description="Helical" evidence="8">
    <location>
        <begin position="350"/>
        <end position="374"/>
    </location>
</feature>
<keyword evidence="6" id="KW-0012">Acyltransferase</keyword>
<feature type="compositionally biased region" description="Basic and acidic residues" evidence="7">
    <location>
        <begin position="546"/>
        <end position="556"/>
    </location>
</feature>